<dbReference type="VEuPathDB" id="GiardiaDB:QR46_2907"/>
<evidence type="ECO:0000313" key="4">
    <source>
        <dbReference type="EMBL" id="KWX13126.1"/>
    </source>
</evidence>
<evidence type="ECO:0000256" key="3">
    <source>
        <dbReference type="SAM" id="Coils"/>
    </source>
</evidence>
<dbReference type="GO" id="GO:0006457">
    <property type="term" value="P:protein folding"/>
    <property type="evidence" value="ECO:0007669"/>
    <property type="project" value="InterPro"/>
</dbReference>
<dbReference type="GO" id="GO:0005737">
    <property type="term" value="C:cytoplasm"/>
    <property type="evidence" value="ECO:0007669"/>
    <property type="project" value="TreeGrafter"/>
</dbReference>
<evidence type="ECO:0000256" key="1">
    <source>
        <dbReference type="ARBA" id="ARBA00008045"/>
    </source>
</evidence>
<dbReference type="InterPro" id="IPR002777">
    <property type="entry name" value="PFD_beta-like"/>
</dbReference>
<dbReference type="PANTHER" id="PTHR21431:SF0">
    <property type="entry name" value="PREFOLDIN SUBUNIT 6"/>
    <property type="match status" value="1"/>
</dbReference>
<dbReference type="SUPFAM" id="SSF46579">
    <property type="entry name" value="Prefoldin"/>
    <property type="match status" value="1"/>
</dbReference>
<gene>
    <name evidence="4" type="ORF">QR46_2907</name>
</gene>
<comment type="similarity">
    <text evidence="1">Belongs to the prefoldin subunit beta family.</text>
</comment>
<dbReference type="Proteomes" id="UP000070089">
    <property type="component" value="Unassembled WGS sequence"/>
</dbReference>
<dbReference type="GO" id="GO:0051082">
    <property type="term" value="F:unfolded protein binding"/>
    <property type="evidence" value="ECO:0007669"/>
    <property type="project" value="InterPro"/>
</dbReference>
<dbReference type="OrthoDB" id="248120at2759"/>
<dbReference type="InterPro" id="IPR009053">
    <property type="entry name" value="Prefoldin"/>
</dbReference>
<sequence>MDNDIIAVQRRFESLQSQYLKLQQSKSKLVDLLHENELVLEDIKTLKPECNVYQTVGPALLPRSHDEVKTALTEKISFIKKQLEAANKQLQDLETQLRDVNKERIQIARTRGATKGTGASM</sequence>
<dbReference type="Gene3D" id="1.10.287.370">
    <property type="match status" value="1"/>
</dbReference>
<dbReference type="PANTHER" id="PTHR21431">
    <property type="entry name" value="PREFOLDIN SUBUNIT 6"/>
    <property type="match status" value="1"/>
</dbReference>
<dbReference type="GO" id="GO:0051131">
    <property type="term" value="P:chaperone-mediated protein complex assembly"/>
    <property type="evidence" value="ECO:0007669"/>
    <property type="project" value="TreeGrafter"/>
</dbReference>
<dbReference type="GO" id="GO:0051087">
    <property type="term" value="F:protein-folding chaperone binding"/>
    <property type="evidence" value="ECO:0007669"/>
    <property type="project" value="TreeGrafter"/>
</dbReference>
<keyword evidence="2" id="KW-0143">Chaperone</keyword>
<evidence type="ECO:0000256" key="2">
    <source>
        <dbReference type="ARBA" id="ARBA00023186"/>
    </source>
</evidence>
<name>A0A132NSV3_GIAIN</name>
<feature type="coiled-coil region" evidence="3">
    <location>
        <begin position="69"/>
        <end position="110"/>
    </location>
</feature>
<organism evidence="4 5">
    <name type="scientific">Giardia duodenalis assemblage B</name>
    <dbReference type="NCBI Taxonomy" id="1394984"/>
    <lineage>
        <taxon>Eukaryota</taxon>
        <taxon>Metamonada</taxon>
        <taxon>Diplomonadida</taxon>
        <taxon>Hexamitidae</taxon>
        <taxon>Giardiinae</taxon>
        <taxon>Giardia</taxon>
    </lineage>
</organism>
<protein>
    <submittedName>
        <fullName evidence="4">Prefoldin subunit family protein</fullName>
    </submittedName>
</protein>
<keyword evidence="3" id="KW-0175">Coiled coil</keyword>
<dbReference type="CDD" id="cd23161">
    <property type="entry name" value="Prefoldin_6"/>
    <property type="match status" value="1"/>
</dbReference>
<dbReference type="EMBL" id="JXTI01000083">
    <property type="protein sequence ID" value="KWX13126.1"/>
    <property type="molecule type" value="Genomic_DNA"/>
</dbReference>
<accession>A0A132NSV3</accession>
<comment type="caution">
    <text evidence="4">The sequence shown here is derived from an EMBL/GenBank/DDBJ whole genome shotgun (WGS) entry which is preliminary data.</text>
</comment>
<dbReference type="AlphaFoldDB" id="A0A132NSV3"/>
<evidence type="ECO:0000313" key="5">
    <source>
        <dbReference type="Proteomes" id="UP000070089"/>
    </source>
</evidence>
<reference evidence="4 5" key="1">
    <citation type="journal article" date="2015" name="Mol. Biochem. Parasitol.">
        <title>Identification of polymorphic genes for use in assemblage B genotyping assays through comparative genomics of multiple assemblage B Giardia duodenalis isolates.</title>
        <authorList>
            <person name="Wielinga C."/>
            <person name="Thompson R.C."/>
            <person name="Monis P."/>
            <person name="Ryan U."/>
        </authorList>
    </citation>
    <scope>NUCLEOTIDE SEQUENCE [LARGE SCALE GENOMIC DNA]</scope>
    <source>
        <strain evidence="4 5">BAH15c1</strain>
    </source>
</reference>
<dbReference type="GO" id="GO:0016272">
    <property type="term" value="C:prefoldin complex"/>
    <property type="evidence" value="ECO:0007669"/>
    <property type="project" value="InterPro"/>
</dbReference>
<dbReference type="Pfam" id="PF01920">
    <property type="entry name" value="Prefoldin_2"/>
    <property type="match status" value="1"/>
</dbReference>
<proteinExistence type="inferred from homology"/>